<dbReference type="InterPro" id="IPR007813">
    <property type="entry name" value="PilN"/>
</dbReference>
<keyword evidence="3" id="KW-0472">Membrane</keyword>
<gene>
    <name evidence="4" type="ORF">M8A51_03405</name>
</gene>
<keyword evidence="3" id="KW-0812">Transmembrane</keyword>
<feature type="coiled-coil region" evidence="1">
    <location>
        <begin position="47"/>
        <end position="91"/>
    </location>
</feature>
<feature type="region of interest" description="Disordered" evidence="2">
    <location>
        <begin position="191"/>
        <end position="218"/>
    </location>
</feature>
<dbReference type="PANTHER" id="PTHR40278">
    <property type="entry name" value="DNA UTILIZATION PROTEIN HOFN"/>
    <property type="match status" value="1"/>
</dbReference>
<evidence type="ECO:0000313" key="5">
    <source>
        <dbReference type="Proteomes" id="UP001165541"/>
    </source>
</evidence>
<dbReference type="RefSeq" id="WP_251776719.1">
    <property type="nucleotide sequence ID" value="NZ_JAMKFE010000002.1"/>
</dbReference>
<evidence type="ECO:0000256" key="1">
    <source>
        <dbReference type="SAM" id="Coils"/>
    </source>
</evidence>
<keyword evidence="5" id="KW-1185">Reference proteome</keyword>
<feature type="compositionally biased region" description="Basic and acidic residues" evidence="2">
    <location>
        <begin position="191"/>
        <end position="200"/>
    </location>
</feature>
<evidence type="ECO:0000313" key="4">
    <source>
        <dbReference type="EMBL" id="MCM5678575.1"/>
    </source>
</evidence>
<name>A0ABT0YIN4_9BURK</name>
<accession>A0ABT0YIN4</accession>
<dbReference type="InterPro" id="IPR052534">
    <property type="entry name" value="Extracell_DNA_Util/SecSys_Comp"/>
</dbReference>
<dbReference type="Proteomes" id="UP001165541">
    <property type="component" value="Unassembled WGS sequence"/>
</dbReference>
<evidence type="ECO:0000256" key="3">
    <source>
        <dbReference type="SAM" id="Phobius"/>
    </source>
</evidence>
<evidence type="ECO:0000256" key="2">
    <source>
        <dbReference type="SAM" id="MobiDB-lite"/>
    </source>
</evidence>
<organism evidence="4 5">
    <name type="scientific">Caldimonas mangrovi</name>
    <dbReference type="NCBI Taxonomy" id="2944811"/>
    <lineage>
        <taxon>Bacteria</taxon>
        <taxon>Pseudomonadati</taxon>
        <taxon>Pseudomonadota</taxon>
        <taxon>Betaproteobacteria</taxon>
        <taxon>Burkholderiales</taxon>
        <taxon>Sphaerotilaceae</taxon>
        <taxon>Caldimonas</taxon>
    </lineage>
</organism>
<keyword evidence="1" id="KW-0175">Coiled coil</keyword>
<keyword evidence="3" id="KW-1133">Transmembrane helix</keyword>
<sequence>MILINLLPHREEKRRRRKQAFFAALGLSAVAGALVVGGWYTVLQQLISNQQERNAYLTAEIKKLDEQIKDIATLRAEIDALKARQRAVEDLQTDRNMPVHLLNELVKQTPEGVYLSNIKQTGQTVTVTGVAQTNERVSELLRNTAYNSPWLERPELVEIKAANVQAADKRGREAEQRRLFEFSMRVSLKRPQDAVAKDGDVPVAPPGTGARAVPAKQS</sequence>
<dbReference type="PANTHER" id="PTHR40278:SF2">
    <property type="entry name" value="TYPE IV PILUS INNER MEMBRANE COMPONENT PILN"/>
    <property type="match status" value="1"/>
</dbReference>
<dbReference type="EMBL" id="JAMKFE010000002">
    <property type="protein sequence ID" value="MCM5678575.1"/>
    <property type="molecule type" value="Genomic_DNA"/>
</dbReference>
<reference evidence="4" key="1">
    <citation type="submission" date="2022-05" db="EMBL/GenBank/DDBJ databases">
        <title>Schlegelella sp. nov., isolated from mangrove soil.</title>
        <authorList>
            <person name="Liu Y."/>
            <person name="Ge X."/>
            <person name="Liu W."/>
        </authorList>
    </citation>
    <scope>NUCLEOTIDE SEQUENCE</scope>
    <source>
        <strain evidence="4">S2-27</strain>
    </source>
</reference>
<proteinExistence type="predicted"/>
<dbReference type="Pfam" id="PF05137">
    <property type="entry name" value="PilN"/>
    <property type="match status" value="1"/>
</dbReference>
<feature type="transmembrane region" description="Helical" evidence="3">
    <location>
        <begin position="20"/>
        <end position="42"/>
    </location>
</feature>
<comment type="caution">
    <text evidence="4">The sequence shown here is derived from an EMBL/GenBank/DDBJ whole genome shotgun (WGS) entry which is preliminary data.</text>
</comment>
<protein>
    <submittedName>
        <fullName evidence="4">PilN domain-containing protein</fullName>
    </submittedName>
</protein>